<dbReference type="GO" id="GO:0016020">
    <property type="term" value="C:membrane"/>
    <property type="evidence" value="ECO:0007669"/>
    <property type="project" value="UniProtKB-SubCell"/>
</dbReference>
<dbReference type="VEuPathDB" id="FungiDB:MMYC01_209835"/>
<evidence type="ECO:0000256" key="3">
    <source>
        <dbReference type="ARBA" id="ARBA00022989"/>
    </source>
</evidence>
<keyword evidence="3" id="KW-1133">Transmembrane helix</keyword>
<comment type="subcellular location">
    <subcellularLocation>
        <location evidence="1">Membrane</location>
        <topology evidence="1">Multi-pass membrane protein</topology>
    </subcellularLocation>
</comment>
<feature type="signal peptide" evidence="5">
    <location>
        <begin position="1"/>
        <end position="26"/>
    </location>
</feature>
<keyword evidence="5" id="KW-0732">Signal</keyword>
<keyword evidence="2" id="KW-0812">Transmembrane</keyword>
<dbReference type="InterPro" id="IPR000537">
    <property type="entry name" value="UbiA_prenyltransferase"/>
</dbReference>
<name>A0A175VR49_9PEZI</name>
<protein>
    <submittedName>
        <fullName evidence="6">Digeranylgeranylglyceryl phosphate synthase</fullName>
    </submittedName>
</protein>
<dbReference type="PANTHER" id="PTHR42723:SF1">
    <property type="entry name" value="CHLOROPHYLL SYNTHASE, CHLOROPLASTIC"/>
    <property type="match status" value="1"/>
</dbReference>
<dbReference type="AlphaFoldDB" id="A0A175VR49"/>
<evidence type="ECO:0000256" key="5">
    <source>
        <dbReference type="SAM" id="SignalP"/>
    </source>
</evidence>
<evidence type="ECO:0000313" key="6">
    <source>
        <dbReference type="EMBL" id="KXX73520.1"/>
    </source>
</evidence>
<reference evidence="6 7" key="1">
    <citation type="journal article" date="2016" name="Genome Announc.">
        <title>Genome Sequence of Madurella mycetomatis mm55, Isolated from a Human Mycetoma Case in Sudan.</title>
        <authorList>
            <person name="Smit S."/>
            <person name="Derks M.F."/>
            <person name="Bervoets S."/>
            <person name="Fahal A."/>
            <person name="van Leeuwen W."/>
            <person name="van Belkum A."/>
            <person name="van de Sande W.W."/>
        </authorList>
    </citation>
    <scope>NUCLEOTIDE SEQUENCE [LARGE SCALE GENOMIC DNA]</scope>
    <source>
        <strain evidence="7">mm55</strain>
    </source>
</reference>
<keyword evidence="4" id="KW-0472">Membrane</keyword>
<keyword evidence="7" id="KW-1185">Reference proteome</keyword>
<evidence type="ECO:0000256" key="1">
    <source>
        <dbReference type="ARBA" id="ARBA00004141"/>
    </source>
</evidence>
<dbReference type="OrthoDB" id="434972at2759"/>
<dbReference type="Proteomes" id="UP000078237">
    <property type="component" value="Unassembled WGS sequence"/>
</dbReference>
<evidence type="ECO:0000256" key="2">
    <source>
        <dbReference type="ARBA" id="ARBA00022692"/>
    </source>
</evidence>
<organism evidence="6 7">
    <name type="scientific">Madurella mycetomatis</name>
    <dbReference type="NCBI Taxonomy" id="100816"/>
    <lineage>
        <taxon>Eukaryota</taxon>
        <taxon>Fungi</taxon>
        <taxon>Dikarya</taxon>
        <taxon>Ascomycota</taxon>
        <taxon>Pezizomycotina</taxon>
        <taxon>Sordariomycetes</taxon>
        <taxon>Sordariomycetidae</taxon>
        <taxon>Sordariales</taxon>
        <taxon>Sordariales incertae sedis</taxon>
        <taxon>Madurella</taxon>
    </lineage>
</organism>
<gene>
    <name evidence="6" type="ORF">MMYC01_209835</name>
</gene>
<accession>A0A175VR49</accession>
<proteinExistence type="predicted"/>
<evidence type="ECO:0000256" key="4">
    <source>
        <dbReference type="ARBA" id="ARBA00023136"/>
    </source>
</evidence>
<feature type="chain" id="PRO_5008043247" evidence="5">
    <location>
        <begin position="27"/>
        <end position="303"/>
    </location>
</feature>
<comment type="caution">
    <text evidence="6">The sequence shown here is derived from an EMBL/GenBank/DDBJ whole genome shotgun (WGS) entry which is preliminary data.</text>
</comment>
<dbReference type="GO" id="GO:0016765">
    <property type="term" value="F:transferase activity, transferring alkyl or aryl (other than methyl) groups"/>
    <property type="evidence" value="ECO:0007669"/>
    <property type="project" value="InterPro"/>
</dbReference>
<dbReference type="Pfam" id="PF01040">
    <property type="entry name" value="UbiA"/>
    <property type="match status" value="1"/>
</dbReference>
<dbReference type="CDD" id="cd13965">
    <property type="entry name" value="PT_UbiA_3"/>
    <property type="match status" value="1"/>
</dbReference>
<evidence type="ECO:0000313" key="7">
    <source>
        <dbReference type="Proteomes" id="UP000078237"/>
    </source>
</evidence>
<dbReference type="PANTHER" id="PTHR42723">
    <property type="entry name" value="CHLOROPHYLL SYNTHASE"/>
    <property type="match status" value="1"/>
</dbReference>
<dbReference type="InterPro" id="IPR050475">
    <property type="entry name" value="Prenyltransferase_related"/>
</dbReference>
<dbReference type="EMBL" id="LCTW02000459">
    <property type="protein sequence ID" value="KXX73520.1"/>
    <property type="molecule type" value="Genomic_DNA"/>
</dbReference>
<dbReference type="STRING" id="100816.A0A175VR49"/>
<sequence length="303" mass="34268">MMPSPARALIFSLARWLQILWGFVESDFFTFAVPNTVFGVAGATAGTGNGLVAGPHPFLIDVLKRLPRVFLFNCYSLLLFDLSNQRFPESVAEDGMNKPWRPIPSGKITPDQTRRTILYLVPVVLWLNYILDIWNEGLLVQVLSWCYNDLRGGDEVFRDAIIAVSYGLGNSTSLRLALGPSNSITRRGHAWTALISAVILTTMHIQDLKDQQGDRRRGRKTIPLFLGDGTARFALAIFVPFWSCICVSFWQHTWSGYVLPLGLGSLVSWRVLTKRTAHDDGRTWRLWCFWHSILYLLPLVSRV</sequence>